<dbReference type="CDD" id="cd00075">
    <property type="entry name" value="HATPase"/>
    <property type="match status" value="1"/>
</dbReference>
<dbReference type="InterPro" id="IPR036097">
    <property type="entry name" value="HisK_dim/P_sf"/>
</dbReference>
<dbReference type="PANTHER" id="PTHR44936:SF5">
    <property type="entry name" value="SENSOR HISTIDINE KINASE ENVZ"/>
    <property type="match status" value="1"/>
</dbReference>
<dbReference type="SUPFAM" id="SSF55874">
    <property type="entry name" value="ATPase domain of HSP90 chaperone/DNA topoisomerase II/histidine kinase"/>
    <property type="match status" value="1"/>
</dbReference>
<dbReference type="Pfam" id="PF00512">
    <property type="entry name" value="HisKA"/>
    <property type="match status" value="1"/>
</dbReference>
<comment type="subcellular location">
    <subcellularLocation>
        <location evidence="2">Cell inner membrane</location>
        <topology evidence="2">Multi-pass membrane protein</topology>
    </subcellularLocation>
</comment>
<keyword evidence="14 15" id="KW-0472">Membrane</keyword>
<evidence type="ECO:0000313" key="19">
    <source>
        <dbReference type="Proteomes" id="UP001501352"/>
    </source>
</evidence>
<evidence type="ECO:0000256" key="1">
    <source>
        <dbReference type="ARBA" id="ARBA00000085"/>
    </source>
</evidence>
<keyword evidence="19" id="KW-1185">Reference proteome</keyword>
<evidence type="ECO:0000259" key="16">
    <source>
        <dbReference type="PROSITE" id="PS50109"/>
    </source>
</evidence>
<dbReference type="GO" id="GO:0005524">
    <property type="term" value="F:ATP binding"/>
    <property type="evidence" value="ECO:0007669"/>
    <property type="project" value="UniProtKB-KW"/>
</dbReference>
<dbReference type="SMART" id="SM00388">
    <property type="entry name" value="HisKA"/>
    <property type="match status" value="1"/>
</dbReference>
<accession>A0ABN1GUA2</accession>
<dbReference type="EC" id="2.7.13.3" evidence="3"/>
<proteinExistence type="predicted"/>
<feature type="transmembrane region" description="Helical" evidence="15">
    <location>
        <begin position="21"/>
        <end position="45"/>
    </location>
</feature>
<dbReference type="RefSeq" id="WP_343792107.1">
    <property type="nucleotide sequence ID" value="NZ_BAAAGA010000002.1"/>
</dbReference>
<dbReference type="CDD" id="cd00082">
    <property type="entry name" value="HisKA"/>
    <property type="match status" value="1"/>
</dbReference>
<keyword evidence="11 18" id="KW-0067">ATP-binding</keyword>
<dbReference type="InterPro" id="IPR004358">
    <property type="entry name" value="Sig_transdc_His_kin-like_C"/>
</dbReference>
<comment type="catalytic activity">
    <reaction evidence="1">
        <text>ATP + protein L-histidine = ADP + protein N-phospho-L-histidine.</text>
        <dbReference type="EC" id="2.7.13.3"/>
    </reaction>
</comment>
<evidence type="ECO:0000256" key="15">
    <source>
        <dbReference type="SAM" id="Phobius"/>
    </source>
</evidence>
<evidence type="ECO:0000256" key="2">
    <source>
        <dbReference type="ARBA" id="ARBA00004429"/>
    </source>
</evidence>
<evidence type="ECO:0000256" key="5">
    <source>
        <dbReference type="ARBA" id="ARBA00022519"/>
    </source>
</evidence>
<feature type="transmembrane region" description="Helical" evidence="15">
    <location>
        <begin position="167"/>
        <end position="189"/>
    </location>
</feature>
<dbReference type="SUPFAM" id="SSF47384">
    <property type="entry name" value="Homodimeric domain of signal transducing histidine kinase"/>
    <property type="match status" value="1"/>
</dbReference>
<dbReference type="EMBL" id="BAAAGA010000002">
    <property type="protein sequence ID" value="GAA0619715.1"/>
    <property type="molecule type" value="Genomic_DNA"/>
</dbReference>
<dbReference type="SMART" id="SM00304">
    <property type="entry name" value="HAMP"/>
    <property type="match status" value="1"/>
</dbReference>
<dbReference type="PRINTS" id="PR00344">
    <property type="entry name" value="BCTRLSENSOR"/>
</dbReference>
<keyword evidence="12 15" id="KW-1133">Transmembrane helix</keyword>
<sequence>MRLLPASLWPRFLKRRLPSSLWGRSLLIIVLPVLVMQVAVTWAFFDAHWQTVTARLSDGLAGDIAWAVESYADDPSPQNMAVITERAERSMSLSVQLREGETLPDETRRGALGVVDRALERALTTRLDQPFWFDTTRYPAYVDIRVQQPQGVLRIIAPRERAVATQAHIFVLWLLVATVLLMGVAILFIRNQVRAIERLAEAAEAFGRGEAQERFKPHGAKEVRAAAQAFMNMRDRIQRHIDQRTALLASVSHDLRTPLTRLRLELALAPPFKRADAMRGDMDEMEHMIDEYLAFARGEAGEAAQPISISDLLNTAAEDAKRAGAEVEVQVEDGLIATLRPLAFKRAVTNLAGNAASHGEHVRLSARALPSGGLEMTVEDDGPGIPEDMHEEAFRPFSRLDESRNQNRKGVGLGLAIARDVARGHGGDITLGRSAMGGLKALIRLPG</sequence>
<dbReference type="Proteomes" id="UP001501352">
    <property type="component" value="Unassembled WGS sequence"/>
</dbReference>
<evidence type="ECO:0000256" key="4">
    <source>
        <dbReference type="ARBA" id="ARBA00022475"/>
    </source>
</evidence>
<comment type="caution">
    <text evidence="18">The sequence shown here is derived from an EMBL/GenBank/DDBJ whole genome shotgun (WGS) entry which is preliminary data.</text>
</comment>
<dbReference type="Pfam" id="PF00672">
    <property type="entry name" value="HAMP"/>
    <property type="match status" value="1"/>
</dbReference>
<dbReference type="InterPro" id="IPR003594">
    <property type="entry name" value="HATPase_dom"/>
</dbReference>
<dbReference type="PANTHER" id="PTHR44936">
    <property type="entry name" value="SENSOR PROTEIN CREC"/>
    <property type="match status" value="1"/>
</dbReference>
<dbReference type="CDD" id="cd06225">
    <property type="entry name" value="HAMP"/>
    <property type="match status" value="1"/>
</dbReference>
<evidence type="ECO:0000256" key="13">
    <source>
        <dbReference type="ARBA" id="ARBA00023012"/>
    </source>
</evidence>
<keyword evidence="8 15" id="KW-0812">Transmembrane</keyword>
<evidence type="ECO:0000256" key="8">
    <source>
        <dbReference type="ARBA" id="ARBA00022692"/>
    </source>
</evidence>
<evidence type="ECO:0000256" key="10">
    <source>
        <dbReference type="ARBA" id="ARBA00022777"/>
    </source>
</evidence>
<keyword evidence="5" id="KW-0997">Cell inner membrane</keyword>
<dbReference type="Gene3D" id="3.30.565.10">
    <property type="entry name" value="Histidine kinase-like ATPase, C-terminal domain"/>
    <property type="match status" value="1"/>
</dbReference>
<evidence type="ECO:0000259" key="17">
    <source>
        <dbReference type="PROSITE" id="PS50885"/>
    </source>
</evidence>
<organism evidence="18 19">
    <name type="scientific">Brevundimonas kwangchunensis</name>
    <dbReference type="NCBI Taxonomy" id="322163"/>
    <lineage>
        <taxon>Bacteria</taxon>
        <taxon>Pseudomonadati</taxon>
        <taxon>Pseudomonadota</taxon>
        <taxon>Alphaproteobacteria</taxon>
        <taxon>Caulobacterales</taxon>
        <taxon>Caulobacteraceae</taxon>
        <taxon>Brevundimonas</taxon>
    </lineage>
</organism>
<protein>
    <recommendedName>
        <fullName evidence="3">histidine kinase</fullName>
        <ecNumber evidence="3">2.7.13.3</ecNumber>
    </recommendedName>
</protein>
<dbReference type="InterPro" id="IPR003660">
    <property type="entry name" value="HAMP_dom"/>
</dbReference>
<dbReference type="SMART" id="SM00387">
    <property type="entry name" value="HATPase_c"/>
    <property type="match status" value="1"/>
</dbReference>
<keyword evidence="10" id="KW-0418">Kinase</keyword>
<dbReference type="InterPro" id="IPR036890">
    <property type="entry name" value="HATPase_C_sf"/>
</dbReference>
<name>A0ABN1GUA2_9CAUL</name>
<evidence type="ECO:0000256" key="7">
    <source>
        <dbReference type="ARBA" id="ARBA00022679"/>
    </source>
</evidence>
<evidence type="ECO:0000313" key="18">
    <source>
        <dbReference type="EMBL" id="GAA0619715.1"/>
    </source>
</evidence>
<evidence type="ECO:0000256" key="14">
    <source>
        <dbReference type="ARBA" id="ARBA00023136"/>
    </source>
</evidence>
<gene>
    <name evidence="18" type="ORF">GCM10009422_14120</name>
</gene>
<dbReference type="Gene3D" id="1.10.287.130">
    <property type="match status" value="1"/>
</dbReference>
<keyword evidence="4" id="KW-1003">Cell membrane</keyword>
<evidence type="ECO:0000256" key="11">
    <source>
        <dbReference type="ARBA" id="ARBA00022840"/>
    </source>
</evidence>
<evidence type="ECO:0000256" key="9">
    <source>
        <dbReference type="ARBA" id="ARBA00022741"/>
    </source>
</evidence>
<dbReference type="InterPro" id="IPR005467">
    <property type="entry name" value="His_kinase_dom"/>
</dbReference>
<keyword evidence="13" id="KW-0902">Two-component regulatory system</keyword>
<reference evidence="18 19" key="1">
    <citation type="journal article" date="2019" name="Int. J. Syst. Evol. Microbiol.">
        <title>The Global Catalogue of Microorganisms (GCM) 10K type strain sequencing project: providing services to taxonomists for standard genome sequencing and annotation.</title>
        <authorList>
            <consortium name="The Broad Institute Genomics Platform"/>
            <consortium name="The Broad Institute Genome Sequencing Center for Infectious Disease"/>
            <person name="Wu L."/>
            <person name="Ma J."/>
        </authorList>
    </citation>
    <scope>NUCLEOTIDE SEQUENCE [LARGE SCALE GENOMIC DNA]</scope>
    <source>
        <strain evidence="18 19">JCM 12928</strain>
    </source>
</reference>
<evidence type="ECO:0000256" key="12">
    <source>
        <dbReference type="ARBA" id="ARBA00022989"/>
    </source>
</evidence>
<feature type="domain" description="Histidine kinase" evidence="16">
    <location>
        <begin position="250"/>
        <end position="447"/>
    </location>
</feature>
<dbReference type="InterPro" id="IPR050980">
    <property type="entry name" value="2C_sensor_his_kinase"/>
</dbReference>
<dbReference type="PROSITE" id="PS50109">
    <property type="entry name" value="HIS_KIN"/>
    <property type="match status" value="1"/>
</dbReference>
<dbReference type="PROSITE" id="PS50885">
    <property type="entry name" value="HAMP"/>
    <property type="match status" value="1"/>
</dbReference>
<feature type="domain" description="HAMP" evidence="17">
    <location>
        <begin position="190"/>
        <end position="242"/>
    </location>
</feature>
<evidence type="ECO:0000256" key="6">
    <source>
        <dbReference type="ARBA" id="ARBA00022553"/>
    </source>
</evidence>
<dbReference type="InterPro" id="IPR003661">
    <property type="entry name" value="HisK_dim/P_dom"/>
</dbReference>
<keyword evidence="6" id="KW-0597">Phosphoprotein</keyword>
<keyword evidence="9" id="KW-0547">Nucleotide-binding</keyword>
<keyword evidence="7" id="KW-0808">Transferase</keyword>
<dbReference type="Pfam" id="PF02518">
    <property type="entry name" value="HATPase_c"/>
    <property type="match status" value="1"/>
</dbReference>
<evidence type="ECO:0000256" key="3">
    <source>
        <dbReference type="ARBA" id="ARBA00012438"/>
    </source>
</evidence>